<dbReference type="EMBL" id="SJPK01000012">
    <property type="protein sequence ID" value="TWT56592.1"/>
    <property type="molecule type" value="Genomic_DNA"/>
</dbReference>
<comment type="caution">
    <text evidence="1">The sequence shown here is derived from an EMBL/GenBank/DDBJ whole genome shotgun (WGS) entry which is preliminary data.</text>
</comment>
<evidence type="ECO:0000313" key="1">
    <source>
        <dbReference type="EMBL" id="TWT56592.1"/>
    </source>
</evidence>
<dbReference type="AlphaFoldDB" id="A0A5C5X333"/>
<accession>A0A5C5X333</accession>
<protein>
    <submittedName>
        <fullName evidence="1">Uncharacterized protein</fullName>
    </submittedName>
</protein>
<gene>
    <name evidence="1" type="ORF">CA85_41260</name>
</gene>
<keyword evidence="2" id="KW-1185">Reference proteome</keyword>
<dbReference type="Proteomes" id="UP000318053">
    <property type="component" value="Unassembled WGS sequence"/>
</dbReference>
<name>A0A5C5X333_9BACT</name>
<organism evidence="1 2">
    <name type="scientific">Allorhodopirellula solitaria</name>
    <dbReference type="NCBI Taxonomy" id="2527987"/>
    <lineage>
        <taxon>Bacteria</taxon>
        <taxon>Pseudomonadati</taxon>
        <taxon>Planctomycetota</taxon>
        <taxon>Planctomycetia</taxon>
        <taxon>Pirellulales</taxon>
        <taxon>Pirellulaceae</taxon>
        <taxon>Allorhodopirellula</taxon>
    </lineage>
</organism>
<proteinExistence type="predicted"/>
<reference evidence="1 2" key="1">
    <citation type="submission" date="2019-02" db="EMBL/GenBank/DDBJ databases">
        <title>Deep-cultivation of Planctomycetes and their phenomic and genomic characterization uncovers novel biology.</title>
        <authorList>
            <person name="Wiegand S."/>
            <person name="Jogler M."/>
            <person name="Boedeker C."/>
            <person name="Pinto D."/>
            <person name="Vollmers J."/>
            <person name="Rivas-Marin E."/>
            <person name="Kohn T."/>
            <person name="Peeters S.H."/>
            <person name="Heuer A."/>
            <person name="Rast P."/>
            <person name="Oberbeckmann S."/>
            <person name="Bunk B."/>
            <person name="Jeske O."/>
            <person name="Meyerdierks A."/>
            <person name="Storesund J.E."/>
            <person name="Kallscheuer N."/>
            <person name="Luecker S."/>
            <person name="Lage O.M."/>
            <person name="Pohl T."/>
            <person name="Merkel B.J."/>
            <person name="Hornburger P."/>
            <person name="Mueller R.-W."/>
            <person name="Bruemmer F."/>
            <person name="Labrenz M."/>
            <person name="Spormann A.M."/>
            <person name="Op Den Camp H."/>
            <person name="Overmann J."/>
            <person name="Amann R."/>
            <person name="Jetten M.S.M."/>
            <person name="Mascher T."/>
            <person name="Medema M.H."/>
            <person name="Devos D.P."/>
            <person name="Kaster A.-K."/>
            <person name="Ovreas L."/>
            <person name="Rohde M."/>
            <person name="Galperin M.Y."/>
            <person name="Jogler C."/>
        </authorList>
    </citation>
    <scope>NUCLEOTIDE SEQUENCE [LARGE SCALE GENOMIC DNA]</scope>
    <source>
        <strain evidence="1 2">CA85</strain>
    </source>
</reference>
<evidence type="ECO:0000313" key="2">
    <source>
        <dbReference type="Proteomes" id="UP000318053"/>
    </source>
</evidence>
<sequence>MFVETVHPTSLQKPAKIGYLPLNSEKNPNFYRTHLRVLFPDV</sequence>